<evidence type="ECO:0000256" key="1">
    <source>
        <dbReference type="ARBA" id="ARBA00005466"/>
    </source>
</evidence>
<dbReference type="EMBL" id="JARKIF010000002">
    <property type="protein sequence ID" value="KAJ7646488.1"/>
    <property type="molecule type" value="Genomic_DNA"/>
</dbReference>
<feature type="signal peptide" evidence="3">
    <location>
        <begin position="1"/>
        <end position="16"/>
    </location>
</feature>
<evidence type="ECO:0000256" key="3">
    <source>
        <dbReference type="SAM" id="SignalP"/>
    </source>
</evidence>
<keyword evidence="2" id="KW-0560">Oxidoreductase</keyword>
<dbReference type="InterPro" id="IPR016169">
    <property type="entry name" value="FAD-bd_PCMH_sub2"/>
</dbReference>
<dbReference type="InterPro" id="IPR050432">
    <property type="entry name" value="FAD-linked_Oxidoreductases_BP"/>
</dbReference>
<comment type="caution">
    <text evidence="5">The sequence shown here is derived from an EMBL/GenBank/DDBJ whole genome shotgun (WGS) entry which is preliminary data.</text>
</comment>
<comment type="similarity">
    <text evidence="1">Belongs to the oxygen-dependent FAD-linked oxidoreductase family.</text>
</comment>
<dbReference type="InterPro" id="IPR006094">
    <property type="entry name" value="Oxid_FAD_bind_N"/>
</dbReference>
<gene>
    <name evidence="5" type="ORF">FB45DRAFT_986776</name>
</gene>
<evidence type="ECO:0000313" key="6">
    <source>
        <dbReference type="Proteomes" id="UP001221142"/>
    </source>
</evidence>
<reference evidence="5" key="1">
    <citation type="submission" date="2023-03" db="EMBL/GenBank/DDBJ databases">
        <title>Massive genome expansion in bonnet fungi (Mycena s.s.) driven by repeated elements and novel gene families across ecological guilds.</title>
        <authorList>
            <consortium name="Lawrence Berkeley National Laboratory"/>
            <person name="Harder C.B."/>
            <person name="Miyauchi S."/>
            <person name="Viragh M."/>
            <person name="Kuo A."/>
            <person name="Thoen E."/>
            <person name="Andreopoulos B."/>
            <person name="Lu D."/>
            <person name="Skrede I."/>
            <person name="Drula E."/>
            <person name="Henrissat B."/>
            <person name="Morin E."/>
            <person name="Kohler A."/>
            <person name="Barry K."/>
            <person name="LaButti K."/>
            <person name="Morin E."/>
            <person name="Salamov A."/>
            <person name="Lipzen A."/>
            <person name="Mereny Z."/>
            <person name="Hegedus B."/>
            <person name="Baldrian P."/>
            <person name="Stursova M."/>
            <person name="Weitz H."/>
            <person name="Taylor A."/>
            <person name="Grigoriev I.V."/>
            <person name="Nagy L.G."/>
            <person name="Martin F."/>
            <person name="Kauserud H."/>
        </authorList>
    </citation>
    <scope>NUCLEOTIDE SEQUENCE</scope>
    <source>
        <strain evidence="5">9284</strain>
    </source>
</reference>
<dbReference type="PROSITE" id="PS51387">
    <property type="entry name" value="FAD_PCMH"/>
    <property type="match status" value="1"/>
</dbReference>
<keyword evidence="3" id="KW-0732">Signal</keyword>
<proteinExistence type="inferred from homology"/>
<dbReference type="Gene3D" id="3.30.465.10">
    <property type="match status" value="2"/>
</dbReference>
<dbReference type="Proteomes" id="UP001221142">
    <property type="component" value="Unassembled WGS sequence"/>
</dbReference>
<dbReference type="InterPro" id="IPR036318">
    <property type="entry name" value="FAD-bd_PCMH-like_sf"/>
</dbReference>
<dbReference type="GO" id="GO:0071949">
    <property type="term" value="F:FAD binding"/>
    <property type="evidence" value="ECO:0007669"/>
    <property type="project" value="InterPro"/>
</dbReference>
<organism evidence="5 6">
    <name type="scientific">Roridomyces roridus</name>
    <dbReference type="NCBI Taxonomy" id="1738132"/>
    <lineage>
        <taxon>Eukaryota</taxon>
        <taxon>Fungi</taxon>
        <taxon>Dikarya</taxon>
        <taxon>Basidiomycota</taxon>
        <taxon>Agaricomycotina</taxon>
        <taxon>Agaricomycetes</taxon>
        <taxon>Agaricomycetidae</taxon>
        <taxon>Agaricales</taxon>
        <taxon>Marasmiineae</taxon>
        <taxon>Mycenaceae</taxon>
        <taxon>Roridomyces</taxon>
    </lineage>
</organism>
<keyword evidence="6" id="KW-1185">Reference proteome</keyword>
<dbReference type="SUPFAM" id="SSF56176">
    <property type="entry name" value="FAD-binding/transporter-associated domain-like"/>
    <property type="match status" value="1"/>
</dbReference>
<protein>
    <recommendedName>
        <fullName evidence="4">FAD-binding PCMH-type domain-containing protein</fullName>
    </recommendedName>
</protein>
<dbReference type="PANTHER" id="PTHR13878">
    <property type="entry name" value="GULONOLACTONE OXIDASE"/>
    <property type="match status" value="1"/>
</dbReference>
<dbReference type="GO" id="GO:0016491">
    <property type="term" value="F:oxidoreductase activity"/>
    <property type="evidence" value="ECO:0007669"/>
    <property type="project" value="UniProtKB-KW"/>
</dbReference>
<name>A0AAD7FZC9_9AGAR</name>
<dbReference type="PANTHER" id="PTHR13878:SF91">
    <property type="entry name" value="FAD BINDING DOMAIN PROTEIN (AFU_ORTHOLOGUE AFUA_6G12070)-RELATED"/>
    <property type="match status" value="1"/>
</dbReference>
<accession>A0AAD7FZC9</accession>
<feature type="chain" id="PRO_5041994265" description="FAD-binding PCMH-type domain-containing protein" evidence="3">
    <location>
        <begin position="17"/>
        <end position="561"/>
    </location>
</feature>
<dbReference type="InterPro" id="IPR016166">
    <property type="entry name" value="FAD-bd_PCMH"/>
</dbReference>
<dbReference type="Pfam" id="PF08031">
    <property type="entry name" value="BBE"/>
    <property type="match status" value="1"/>
</dbReference>
<evidence type="ECO:0000313" key="5">
    <source>
        <dbReference type="EMBL" id="KAJ7646488.1"/>
    </source>
</evidence>
<dbReference type="Pfam" id="PF01565">
    <property type="entry name" value="FAD_binding_4"/>
    <property type="match status" value="1"/>
</dbReference>
<sequence length="561" mass="60417">MNALLIMVSFASLSLAATSPPSFSALNATISGRLQAATPFALPCFTKFNNITVEVDEEACAIVQANYLKPALRLDVFGANINPQWEGCQSTLSRCLLNPSNPQDVTAFEGASCNQGEIPQFYIDVSTPADVQAAFAFSAESNIPLSIKNTGHDYFGRTRREGSLGIWTHHLDSMTFNPHFTPESCTGTFRAITIGAGVTFDQVYNFADANNSTFVGGYAESIGASGGWLMGGGHSVLSPVYGLGVDRVLEFKIVTPDGVYRTANACQNPDLFWALRGGGGATFGVVIESTHLVEKTLSFQVATIAYNPAAAQAQEFWEIVVNNSLSWGEAGWGGHINSGGLTYVNPLVSLAEAKESFQQIAAFAVANGGTATFQTMKSWLPFYEQAVIPKEAPSGELVVLGSRLIPQTNFATPAGRAQLVQLMLNQTAAAGFPNIPVTTPVRFTFTEGATSVTPAWRGALWHLVTTALLSYNSTIQDLQATYTKVHDVVDMMRAVAPDSGSYFNEGEPYETNPPESYWGSENHARLLQIKQKYDPKHLLNCWNCVGSTDESTFPCYPGLTP</sequence>
<dbReference type="InterPro" id="IPR012951">
    <property type="entry name" value="BBE"/>
</dbReference>
<feature type="domain" description="FAD-binding PCMH-type" evidence="4">
    <location>
        <begin position="115"/>
        <end position="296"/>
    </location>
</feature>
<evidence type="ECO:0000259" key="4">
    <source>
        <dbReference type="PROSITE" id="PS51387"/>
    </source>
</evidence>
<dbReference type="AlphaFoldDB" id="A0AAD7FZC9"/>
<evidence type="ECO:0000256" key="2">
    <source>
        <dbReference type="ARBA" id="ARBA00023002"/>
    </source>
</evidence>